<sequence>MEFMKKYLLIIAALLSLTSCLDNKLDESFKEINEVKRWENIEESYSVYAGEEIVLAPQVVLTIDSLNPELEFEWYVGTELVSTEPTYTFMSNNIGTHNVTFCPIDKKSGMHFNKLIRISVQSQYETGWMVLSEEGNKSILSIVMGKKEKTEDDVEYLNYIGVRKDIYPLHNDGQSLGLGPRKLVEHYVQDDYATIPGEIMVLQQDQPLELHGFSMEREVFVSDEFLVGTPSNFNVVDATQSASGGYLLNADGTILYKKNYDLEAYHVGTYSDLPLFDGKKFKSITPSIYPQTPYLLALDEENTLYGIWEKESRPTGDFYYNAELAPFFTEESDVDMSLFQNIEGKVIGSGFHHSDSYVTIINQNGKYLMNNYQTYPSGRRGSRSVEILESRIHEISASMFTDFVDMAVLPYRDYMLIASGNTLYFHEYYRDNFKEGVVKTFDHKITSIAFKDFNPYRHEANAHVAIGLENGDLYIFEIDDNDMTKTTPLFEAHDLGKIVDVIFKYSSWGDVKYGYF</sequence>
<dbReference type="Proteomes" id="UP000283589">
    <property type="component" value="Unassembled WGS sequence"/>
</dbReference>
<dbReference type="PROSITE" id="PS51257">
    <property type="entry name" value="PROKAR_LIPOPROTEIN"/>
    <property type="match status" value="1"/>
</dbReference>
<dbReference type="InterPro" id="IPR036322">
    <property type="entry name" value="WD40_repeat_dom_sf"/>
</dbReference>
<reference evidence="1 2" key="1">
    <citation type="submission" date="2018-08" db="EMBL/GenBank/DDBJ databases">
        <title>A genome reference for cultivated species of the human gut microbiota.</title>
        <authorList>
            <person name="Zou Y."/>
            <person name="Xue W."/>
            <person name="Luo G."/>
        </authorList>
    </citation>
    <scope>NUCLEOTIDE SEQUENCE [LARGE SCALE GENOMIC DNA]</scope>
    <source>
        <strain evidence="1 2">AF14-49</strain>
    </source>
</reference>
<dbReference type="InterPro" id="IPR032183">
    <property type="entry name" value="PKD-like"/>
</dbReference>
<gene>
    <name evidence="1" type="ORF">DWW18_06335</name>
</gene>
<accession>A0A412X348</accession>
<name>A0A412X348_9BACT</name>
<evidence type="ECO:0000313" key="1">
    <source>
        <dbReference type="EMBL" id="RGV35184.1"/>
    </source>
</evidence>
<comment type="caution">
    <text evidence="1">The sequence shown here is derived from an EMBL/GenBank/DDBJ whole genome shotgun (WGS) entry which is preliminary data.</text>
</comment>
<dbReference type="EMBL" id="QRZA01000005">
    <property type="protein sequence ID" value="RGV35184.1"/>
    <property type="molecule type" value="Genomic_DNA"/>
</dbReference>
<dbReference type="STRING" id="1121130.GCA_000519105_03448"/>
<evidence type="ECO:0000313" key="2">
    <source>
        <dbReference type="Proteomes" id="UP000283589"/>
    </source>
</evidence>
<protein>
    <recommendedName>
        <fullName evidence="3">Bacteroidetes PKD-like domain-containing protein</fullName>
    </recommendedName>
</protein>
<organism evidence="1 2">
    <name type="scientific">Butyricimonas virosa</name>
    <dbReference type="NCBI Taxonomy" id="544645"/>
    <lineage>
        <taxon>Bacteria</taxon>
        <taxon>Pseudomonadati</taxon>
        <taxon>Bacteroidota</taxon>
        <taxon>Bacteroidia</taxon>
        <taxon>Bacteroidales</taxon>
        <taxon>Odoribacteraceae</taxon>
        <taxon>Butyricimonas</taxon>
    </lineage>
</organism>
<dbReference type="AlphaFoldDB" id="A0A412X348"/>
<evidence type="ECO:0008006" key="3">
    <source>
        <dbReference type="Google" id="ProtNLM"/>
    </source>
</evidence>
<dbReference type="SUPFAM" id="SSF50978">
    <property type="entry name" value="WD40 repeat-like"/>
    <property type="match status" value="1"/>
</dbReference>
<proteinExistence type="predicted"/>
<dbReference type="Pfam" id="PF16407">
    <property type="entry name" value="PKD_2"/>
    <property type="match status" value="1"/>
</dbReference>